<dbReference type="FunFam" id="3.30.63.10:FF:000002">
    <property type="entry name" value="Guanylate kinase 1"/>
    <property type="match status" value="1"/>
</dbReference>
<comment type="similarity">
    <text evidence="1 9">Belongs to the guanylate kinase family.</text>
</comment>
<comment type="function">
    <text evidence="9">Essential for recycling GMP and indirectly, cGMP.</text>
</comment>
<dbReference type="Gene3D" id="3.30.63.10">
    <property type="entry name" value="Guanylate Kinase phosphate binding domain"/>
    <property type="match status" value="1"/>
</dbReference>
<dbReference type="InterPro" id="IPR008145">
    <property type="entry name" value="GK/Ca_channel_bsu"/>
</dbReference>
<keyword evidence="12" id="KW-1185">Reference proteome</keyword>
<organism evidence="11 12">
    <name type="scientific">Prochlorococcus marinus (strain MIT 9313)</name>
    <dbReference type="NCBI Taxonomy" id="74547"/>
    <lineage>
        <taxon>Bacteria</taxon>
        <taxon>Bacillati</taxon>
        <taxon>Cyanobacteriota</taxon>
        <taxon>Cyanophyceae</taxon>
        <taxon>Synechococcales</taxon>
        <taxon>Prochlorococcaceae</taxon>
        <taxon>Prochlorococcus</taxon>
    </lineage>
</organism>
<dbReference type="GO" id="GO:0005829">
    <property type="term" value="C:cytosol"/>
    <property type="evidence" value="ECO:0007669"/>
    <property type="project" value="TreeGrafter"/>
</dbReference>
<dbReference type="PANTHER" id="PTHR23117">
    <property type="entry name" value="GUANYLATE KINASE-RELATED"/>
    <property type="match status" value="1"/>
</dbReference>
<sequence>MTWRAAWAIDSVGTWIARSLPTLRSDSMQSMASSAAEGKLTVITGPSGVGKGSLVKQLLELHPEIWLSISATTREARQGEIEGDHYFFLNRDRFAELVQAGGCLEWAEFAGNRYGTPRQPVEQQLSLGRPVLLEIELEGARQVRRSFPEAFQIFLAPPSFEELERRIRGRATDPEEAIQRRLARAREELMAQQEFDAVVINDNLQVAVIELESLMGLSC</sequence>
<dbReference type="InterPro" id="IPR027417">
    <property type="entry name" value="P-loop_NTPase"/>
</dbReference>
<keyword evidence="9" id="KW-0963">Cytoplasm</keyword>
<accession>B9ES55</accession>
<evidence type="ECO:0000256" key="8">
    <source>
        <dbReference type="ARBA" id="ARBA00030128"/>
    </source>
</evidence>
<dbReference type="KEGG" id="pmt:PMT_2672"/>
<dbReference type="HOGENOM" id="CLU_001715_1_1_3"/>
<keyword evidence="6 9" id="KW-0418">Kinase</keyword>
<feature type="binding site" evidence="9">
    <location>
        <begin position="45"/>
        <end position="52"/>
    </location>
    <ligand>
        <name>ATP</name>
        <dbReference type="ChEBI" id="CHEBI:30616"/>
    </ligand>
</feature>
<dbReference type="PANTHER" id="PTHR23117:SF13">
    <property type="entry name" value="GUANYLATE KINASE"/>
    <property type="match status" value="1"/>
</dbReference>
<comment type="subcellular location">
    <subcellularLocation>
        <location evidence="9">Cytoplasm</location>
    </subcellularLocation>
</comment>
<feature type="domain" description="Guanylate kinase-like" evidence="10">
    <location>
        <begin position="38"/>
        <end position="216"/>
    </location>
</feature>
<dbReference type="PROSITE" id="PS50052">
    <property type="entry name" value="GUANYLATE_KINASE_2"/>
    <property type="match status" value="1"/>
</dbReference>
<proteinExistence type="inferred from homology"/>
<evidence type="ECO:0000256" key="7">
    <source>
        <dbReference type="ARBA" id="ARBA00022840"/>
    </source>
</evidence>
<dbReference type="InterPro" id="IPR020590">
    <property type="entry name" value="Guanylate_kinase_CS"/>
</dbReference>
<evidence type="ECO:0000313" key="12">
    <source>
        <dbReference type="Proteomes" id="UP000001423"/>
    </source>
</evidence>
<dbReference type="AlphaFoldDB" id="B9ES55"/>
<dbReference type="PROSITE" id="PS00856">
    <property type="entry name" value="GUANYLATE_KINASE_1"/>
    <property type="match status" value="1"/>
</dbReference>
<dbReference type="InterPro" id="IPR017665">
    <property type="entry name" value="Guanylate_kinase"/>
</dbReference>
<dbReference type="GO" id="GO:0004385">
    <property type="term" value="F:GMP kinase activity"/>
    <property type="evidence" value="ECO:0007669"/>
    <property type="project" value="UniProtKB-UniRule"/>
</dbReference>
<evidence type="ECO:0000256" key="9">
    <source>
        <dbReference type="HAMAP-Rule" id="MF_00328"/>
    </source>
</evidence>
<dbReference type="Proteomes" id="UP000001423">
    <property type="component" value="Chromosome"/>
</dbReference>
<dbReference type="CDD" id="cd00071">
    <property type="entry name" value="GMPK"/>
    <property type="match status" value="1"/>
</dbReference>
<evidence type="ECO:0000256" key="5">
    <source>
        <dbReference type="ARBA" id="ARBA00022741"/>
    </source>
</evidence>
<dbReference type="GO" id="GO:0005524">
    <property type="term" value="F:ATP binding"/>
    <property type="evidence" value="ECO:0007669"/>
    <property type="project" value="UniProtKB-UniRule"/>
</dbReference>
<dbReference type="SUPFAM" id="SSF52540">
    <property type="entry name" value="P-loop containing nucleoside triphosphate hydrolases"/>
    <property type="match status" value="1"/>
</dbReference>
<dbReference type="Gene3D" id="3.40.50.300">
    <property type="entry name" value="P-loop containing nucleotide triphosphate hydrolases"/>
    <property type="match status" value="1"/>
</dbReference>
<dbReference type="SMART" id="SM00072">
    <property type="entry name" value="GuKc"/>
    <property type="match status" value="1"/>
</dbReference>
<evidence type="ECO:0000256" key="2">
    <source>
        <dbReference type="ARBA" id="ARBA00012961"/>
    </source>
</evidence>
<dbReference type="NCBIfam" id="TIGR03263">
    <property type="entry name" value="guanyl_kin"/>
    <property type="match status" value="1"/>
</dbReference>
<reference evidence="11 12" key="1">
    <citation type="journal article" date="2003" name="Nature">
        <title>Genome divergence in two Prochlorococcus ecotypes reflects oceanic niche differentiation.</title>
        <authorList>
            <person name="Rocap G."/>
            <person name="Larimer F.W."/>
            <person name="Lamerdin J.E."/>
            <person name="Malfatti S."/>
            <person name="Chain P."/>
            <person name="Ahlgren N.A."/>
            <person name="Arellano A."/>
            <person name="Coleman M."/>
            <person name="Hauser L."/>
            <person name="Hess W.R."/>
            <person name="Johnson Z.I."/>
            <person name="Land M.L."/>
            <person name="Lindell D."/>
            <person name="Post A.F."/>
            <person name="Regala W."/>
            <person name="Shah M."/>
            <person name="Shaw S.L."/>
            <person name="Steglich C."/>
            <person name="Sullivan M.B."/>
            <person name="Ting C.S."/>
            <person name="Tolonen A."/>
            <person name="Webb E.A."/>
            <person name="Zinser E.R."/>
            <person name="Chisholm S.W."/>
        </authorList>
    </citation>
    <scope>NUCLEOTIDE SEQUENCE [LARGE SCALE GENOMIC DNA]</scope>
    <source>
        <strain evidence="12">MIT 9313</strain>
    </source>
</reference>
<evidence type="ECO:0000256" key="3">
    <source>
        <dbReference type="ARBA" id="ARBA00016296"/>
    </source>
</evidence>
<protein>
    <recommendedName>
        <fullName evidence="3 9">Guanylate kinase</fullName>
        <ecNumber evidence="2 9">2.7.4.8</ecNumber>
    </recommendedName>
    <alternativeName>
        <fullName evidence="8 9">GMP kinase</fullName>
    </alternativeName>
</protein>
<evidence type="ECO:0000313" key="11">
    <source>
        <dbReference type="EMBL" id="CAX32193.1"/>
    </source>
</evidence>
<dbReference type="EMBL" id="BX548175">
    <property type="protein sequence ID" value="CAX32193.1"/>
    <property type="molecule type" value="Genomic_DNA"/>
</dbReference>
<name>B9ES55_PROMM</name>
<evidence type="ECO:0000256" key="4">
    <source>
        <dbReference type="ARBA" id="ARBA00022679"/>
    </source>
</evidence>
<evidence type="ECO:0000256" key="6">
    <source>
        <dbReference type="ARBA" id="ARBA00022777"/>
    </source>
</evidence>
<evidence type="ECO:0000256" key="1">
    <source>
        <dbReference type="ARBA" id="ARBA00005790"/>
    </source>
</evidence>
<dbReference type="HAMAP" id="MF_00328">
    <property type="entry name" value="Guanylate_kinase"/>
    <property type="match status" value="1"/>
</dbReference>
<evidence type="ECO:0000259" key="10">
    <source>
        <dbReference type="PROSITE" id="PS50052"/>
    </source>
</evidence>
<dbReference type="InterPro" id="IPR008144">
    <property type="entry name" value="Guanylate_kin-like_dom"/>
</dbReference>
<keyword evidence="5 9" id="KW-0547">Nucleotide-binding</keyword>
<dbReference type="Pfam" id="PF00625">
    <property type="entry name" value="Guanylate_kin"/>
    <property type="match status" value="1"/>
</dbReference>
<dbReference type="EC" id="2.7.4.8" evidence="2 9"/>
<keyword evidence="7 9" id="KW-0067">ATP-binding</keyword>
<gene>
    <name evidence="9 11" type="primary">gmk</name>
    <name evidence="11" type="ordered locus">PMT_2672</name>
</gene>
<comment type="catalytic activity">
    <reaction evidence="9">
        <text>GMP + ATP = GDP + ADP</text>
        <dbReference type="Rhea" id="RHEA:20780"/>
        <dbReference type="ChEBI" id="CHEBI:30616"/>
        <dbReference type="ChEBI" id="CHEBI:58115"/>
        <dbReference type="ChEBI" id="CHEBI:58189"/>
        <dbReference type="ChEBI" id="CHEBI:456216"/>
        <dbReference type="EC" id="2.7.4.8"/>
    </reaction>
</comment>
<keyword evidence="4 9" id="KW-0808">Transferase</keyword>